<feature type="compositionally biased region" description="Basic and acidic residues" evidence="1">
    <location>
        <begin position="1"/>
        <end position="11"/>
    </location>
</feature>
<evidence type="ECO:0000313" key="2">
    <source>
        <dbReference type="EMBL" id="KAE9342727.1"/>
    </source>
</evidence>
<feature type="compositionally biased region" description="Basic and acidic residues" evidence="1">
    <location>
        <begin position="29"/>
        <end position="41"/>
    </location>
</feature>
<dbReference type="AlphaFoldDB" id="A0A6G0RVH1"/>
<accession>A0A6G0RVH1</accession>
<gene>
    <name evidence="2" type="ORF">PF008_g10028</name>
</gene>
<dbReference type="Proteomes" id="UP000486351">
    <property type="component" value="Unassembled WGS sequence"/>
</dbReference>
<comment type="caution">
    <text evidence="2">The sequence shown here is derived from an EMBL/GenBank/DDBJ whole genome shotgun (WGS) entry which is preliminary data.</text>
</comment>
<feature type="compositionally biased region" description="Polar residues" evidence="1">
    <location>
        <begin position="83"/>
        <end position="97"/>
    </location>
</feature>
<dbReference type="EMBL" id="QXFY01000495">
    <property type="protein sequence ID" value="KAE9342727.1"/>
    <property type="molecule type" value="Genomic_DNA"/>
</dbReference>
<evidence type="ECO:0000313" key="3">
    <source>
        <dbReference type="Proteomes" id="UP000486351"/>
    </source>
</evidence>
<protein>
    <submittedName>
        <fullName evidence="2">Uncharacterized protein</fullName>
    </submittedName>
</protein>
<reference evidence="2 3" key="1">
    <citation type="submission" date="2018-09" db="EMBL/GenBank/DDBJ databases">
        <title>Genomic investigation of the strawberry pathogen Phytophthora fragariae indicates pathogenicity is determined by transcriptional variation in three key races.</title>
        <authorList>
            <person name="Adams T.M."/>
            <person name="Armitage A.D."/>
            <person name="Sobczyk M.K."/>
            <person name="Bates H.J."/>
            <person name="Dunwell J.M."/>
            <person name="Nellist C.F."/>
            <person name="Harrison R.J."/>
        </authorList>
    </citation>
    <scope>NUCLEOTIDE SEQUENCE [LARGE SCALE GENOMIC DNA]</scope>
    <source>
        <strain evidence="2 3">NOV-77</strain>
    </source>
</reference>
<feature type="region of interest" description="Disordered" evidence="1">
    <location>
        <begin position="1"/>
        <end position="97"/>
    </location>
</feature>
<feature type="compositionally biased region" description="Basic and acidic residues" evidence="1">
    <location>
        <begin position="71"/>
        <end position="80"/>
    </location>
</feature>
<organism evidence="2 3">
    <name type="scientific">Phytophthora fragariae</name>
    <dbReference type="NCBI Taxonomy" id="53985"/>
    <lineage>
        <taxon>Eukaryota</taxon>
        <taxon>Sar</taxon>
        <taxon>Stramenopiles</taxon>
        <taxon>Oomycota</taxon>
        <taxon>Peronosporomycetes</taxon>
        <taxon>Peronosporales</taxon>
        <taxon>Peronosporaceae</taxon>
        <taxon>Phytophthora</taxon>
    </lineage>
</organism>
<name>A0A6G0RVH1_9STRA</name>
<evidence type="ECO:0000256" key="1">
    <source>
        <dbReference type="SAM" id="MobiDB-lite"/>
    </source>
</evidence>
<proteinExistence type="predicted"/>
<sequence length="97" mass="10154">MPDDGVTHEAESVTEADGVVTADGPMAGDNKRAYSTREEMTTRGTEVAPRTAKARRRTKPRSSACTTRVGDSARESRTPEAAESTTPKTSTVVGAAG</sequence>